<comment type="caution">
    <text evidence="3">The sequence shown here is derived from an EMBL/GenBank/DDBJ whole genome shotgun (WGS) entry which is preliminary data.</text>
</comment>
<evidence type="ECO:0000256" key="2">
    <source>
        <dbReference type="SAM" id="Phobius"/>
    </source>
</evidence>
<feature type="region of interest" description="Disordered" evidence="1">
    <location>
        <begin position="160"/>
        <end position="188"/>
    </location>
</feature>
<dbReference type="Proteomes" id="UP000014480">
    <property type="component" value="Unassembled WGS sequence"/>
</dbReference>
<keyword evidence="2" id="KW-1133">Transmembrane helix</keyword>
<feature type="region of interest" description="Disordered" evidence="1">
    <location>
        <begin position="249"/>
        <end position="286"/>
    </location>
</feature>
<dbReference type="AlphaFoldDB" id="A0A484F6Q8"/>
<gene>
    <name evidence="3" type="ORF">Cob_v013158</name>
</gene>
<feature type="transmembrane region" description="Helical" evidence="2">
    <location>
        <begin position="221"/>
        <end position="243"/>
    </location>
</feature>
<feature type="compositionally biased region" description="Low complexity" evidence="1">
    <location>
        <begin position="177"/>
        <end position="187"/>
    </location>
</feature>
<dbReference type="STRING" id="1213857.A0A484F6Q8"/>
<dbReference type="OrthoDB" id="4770059at2759"/>
<reference evidence="4" key="1">
    <citation type="journal article" date="2013" name="New Phytol.">
        <title>Comparative genomic and transcriptomic analyses reveal the hemibiotrophic stage shift of Colletotrichum fungi.</title>
        <authorList>
            <person name="Gan P."/>
            <person name="Ikeda K."/>
            <person name="Irieda H."/>
            <person name="Narusaka M."/>
            <person name="O'Connell R.J."/>
            <person name="Narusaka Y."/>
            <person name="Takano Y."/>
            <person name="Kubo Y."/>
            <person name="Shirasu K."/>
        </authorList>
    </citation>
    <scope>NUCLEOTIDE SEQUENCE [LARGE SCALE GENOMIC DNA]</scope>
    <source>
        <strain evidence="4">104-T / ATCC 96160 / CBS 514.97 / LARS 414 / MAFF 240422</strain>
    </source>
</reference>
<keyword evidence="2" id="KW-0472">Membrane</keyword>
<feature type="compositionally biased region" description="Basic and acidic residues" evidence="1">
    <location>
        <begin position="249"/>
        <end position="265"/>
    </location>
</feature>
<organism evidence="3 4">
    <name type="scientific">Colletotrichum orbiculare (strain 104-T / ATCC 96160 / CBS 514.97 / LARS 414 / MAFF 240422)</name>
    <name type="common">Cucumber anthracnose fungus</name>
    <name type="synonym">Colletotrichum lagenarium</name>
    <dbReference type="NCBI Taxonomy" id="1213857"/>
    <lineage>
        <taxon>Eukaryota</taxon>
        <taxon>Fungi</taxon>
        <taxon>Dikarya</taxon>
        <taxon>Ascomycota</taxon>
        <taxon>Pezizomycotina</taxon>
        <taxon>Sordariomycetes</taxon>
        <taxon>Hypocreomycetidae</taxon>
        <taxon>Glomerellales</taxon>
        <taxon>Glomerellaceae</taxon>
        <taxon>Colletotrichum</taxon>
        <taxon>Colletotrichum orbiculare species complex</taxon>
    </lineage>
</organism>
<proteinExistence type="predicted"/>
<keyword evidence="2" id="KW-0812">Transmembrane</keyword>
<keyword evidence="4" id="KW-1185">Reference proteome</keyword>
<evidence type="ECO:0000256" key="1">
    <source>
        <dbReference type="SAM" id="MobiDB-lite"/>
    </source>
</evidence>
<sequence length="402" mass="42744">MTTTTDPNPLTTQRGGAPLTTVFTTPDFCNSLYWTDTITPPLSSIVCMPTSWKQVYEYSWGFYSPGICPSGYTEGCAFPTTRASRSNGNVYLGGPVIEGETARLCCPTGHTCYSGSDWPYSKCLSTVPTTSYFNSMNEPTSALATVFAVQVRWQASDLSNLETDPTVPGATYTGPRSTSGASATVSGTDGGGSGAGFATATATATPEGSGGGGGISVAATVGIAVGAVVGTLVLALVAFMIWWRRRRRREDETRTHRGDNDDARSDSMAPPVLAAHKAGSDKTSLDIVSPGTGTMMTASTLVGTMDAPRSPTTTTNQLDSTTLMEMETMERPQELPEDCVVELEGDMPGPPLYREKEGWPLRSIGHNLITTYSNANIALKTIRDARRAWIARLKEHVSNAEL</sequence>
<reference evidence="4" key="2">
    <citation type="journal article" date="2019" name="Mol. Plant Microbe Interact.">
        <title>Genome sequence resources for four phytopathogenic fungi from the Colletotrichum orbiculare species complex.</title>
        <authorList>
            <person name="Gan P."/>
            <person name="Tsushima A."/>
            <person name="Narusaka M."/>
            <person name="Narusaka Y."/>
            <person name="Takano Y."/>
            <person name="Kubo Y."/>
            <person name="Shirasu K."/>
        </authorList>
    </citation>
    <scope>GENOME REANNOTATION</scope>
    <source>
        <strain evidence="4">104-T / ATCC 96160 / CBS 514.97 / LARS 414 / MAFF 240422</strain>
    </source>
</reference>
<evidence type="ECO:0000313" key="3">
    <source>
        <dbReference type="EMBL" id="TDZ13680.1"/>
    </source>
</evidence>
<protein>
    <submittedName>
        <fullName evidence="3">Uncharacterized protein</fullName>
    </submittedName>
</protein>
<accession>A0A484F6Q8</accession>
<name>A0A484F6Q8_COLOR</name>
<evidence type="ECO:0000313" key="4">
    <source>
        <dbReference type="Proteomes" id="UP000014480"/>
    </source>
</evidence>
<dbReference type="EMBL" id="AMCV02000062">
    <property type="protein sequence ID" value="TDZ13680.1"/>
    <property type="molecule type" value="Genomic_DNA"/>
</dbReference>